<proteinExistence type="predicted"/>
<sequence>MFKLFKKSKDDTNSPQDGTYEPIAKEKEKKKSLYQRYQDSKRREISPEDVLKYTGKTKEEINEWAKNAPGVAGNQPAGKLNMGAATGLGGMSAAEGYGGWGPNSNAPLKFPPKQPPKKTEGLDEERE</sequence>
<accession>A0AA39Y457</accession>
<comment type="caution">
    <text evidence="2">The sequence shown here is derived from an EMBL/GenBank/DDBJ whole genome shotgun (WGS) entry which is preliminary data.</text>
</comment>
<feature type="region of interest" description="Disordered" evidence="1">
    <location>
        <begin position="1"/>
        <end position="46"/>
    </location>
</feature>
<gene>
    <name evidence="2" type="ORF">B0T16DRAFT_411101</name>
</gene>
<protein>
    <submittedName>
        <fullName evidence="2">Uncharacterized protein</fullName>
    </submittedName>
</protein>
<organism evidence="2 3">
    <name type="scientific">Cercophora newfieldiana</name>
    <dbReference type="NCBI Taxonomy" id="92897"/>
    <lineage>
        <taxon>Eukaryota</taxon>
        <taxon>Fungi</taxon>
        <taxon>Dikarya</taxon>
        <taxon>Ascomycota</taxon>
        <taxon>Pezizomycotina</taxon>
        <taxon>Sordariomycetes</taxon>
        <taxon>Sordariomycetidae</taxon>
        <taxon>Sordariales</taxon>
        <taxon>Lasiosphaeriaceae</taxon>
        <taxon>Cercophora</taxon>
    </lineage>
</organism>
<dbReference type="Proteomes" id="UP001174936">
    <property type="component" value="Unassembled WGS sequence"/>
</dbReference>
<evidence type="ECO:0000313" key="2">
    <source>
        <dbReference type="EMBL" id="KAK0645384.1"/>
    </source>
</evidence>
<feature type="region of interest" description="Disordered" evidence="1">
    <location>
        <begin position="97"/>
        <end position="127"/>
    </location>
</feature>
<evidence type="ECO:0000313" key="3">
    <source>
        <dbReference type="Proteomes" id="UP001174936"/>
    </source>
</evidence>
<reference evidence="2" key="1">
    <citation type="submission" date="2023-06" db="EMBL/GenBank/DDBJ databases">
        <title>Genome-scale phylogeny and comparative genomics of the fungal order Sordariales.</title>
        <authorList>
            <consortium name="Lawrence Berkeley National Laboratory"/>
            <person name="Hensen N."/>
            <person name="Bonometti L."/>
            <person name="Westerberg I."/>
            <person name="Brannstrom I.O."/>
            <person name="Guillou S."/>
            <person name="Cros-Aarteil S."/>
            <person name="Calhoun S."/>
            <person name="Haridas S."/>
            <person name="Kuo A."/>
            <person name="Mondo S."/>
            <person name="Pangilinan J."/>
            <person name="Riley R."/>
            <person name="Labutti K."/>
            <person name="Andreopoulos B."/>
            <person name="Lipzen A."/>
            <person name="Chen C."/>
            <person name="Yanf M."/>
            <person name="Daum C."/>
            <person name="Ng V."/>
            <person name="Clum A."/>
            <person name="Steindorff A."/>
            <person name="Ohm R."/>
            <person name="Martin F."/>
            <person name="Silar P."/>
            <person name="Natvig D."/>
            <person name="Lalanne C."/>
            <person name="Gautier V."/>
            <person name="Ament-Velasquez S.L."/>
            <person name="Kruys A."/>
            <person name="Hutchinson M.I."/>
            <person name="Powell A.J."/>
            <person name="Barry K."/>
            <person name="Miller A.N."/>
            <person name="Grigoriev I.V."/>
            <person name="Debuchy R."/>
            <person name="Gladieux P."/>
            <person name="Thoren M.H."/>
            <person name="Johannesson H."/>
        </authorList>
    </citation>
    <scope>NUCLEOTIDE SEQUENCE</scope>
    <source>
        <strain evidence="2">SMH2532-1</strain>
    </source>
</reference>
<dbReference type="AlphaFoldDB" id="A0AA39Y457"/>
<dbReference type="EMBL" id="JAULSV010000004">
    <property type="protein sequence ID" value="KAK0645384.1"/>
    <property type="molecule type" value="Genomic_DNA"/>
</dbReference>
<evidence type="ECO:0000256" key="1">
    <source>
        <dbReference type="SAM" id="MobiDB-lite"/>
    </source>
</evidence>
<name>A0AA39Y457_9PEZI</name>
<keyword evidence="3" id="KW-1185">Reference proteome</keyword>